<protein>
    <recommendedName>
        <fullName evidence="2">Fe-only nitrogenase accessory protein AnfO</fullName>
    </recommendedName>
</protein>
<evidence type="ECO:0000313" key="1">
    <source>
        <dbReference type="EMBL" id="SCM71509.1"/>
    </source>
</evidence>
<dbReference type="Pfam" id="PF09582">
    <property type="entry name" value="AnfO_nitrog"/>
    <property type="match status" value="1"/>
</dbReference>
<dbReference type="RefSeq" id="WP_179979774.1">
    <property type="nucleotide sequence ID" value="NZ_LT608333.1"/>
</dbReference>
<sequence length="233" mass="25082">MTTLLDGGRIAVFMDGAGELAAPPTASVVSVYARGEDGWQPESETGFALTGKESIGGLREKLDHLVRTLGACRILVGTDDNGALYGMLDALGFNICIMDRFDVLALEAVRGSVLNALRNPAAPSSRPSASTPREIAPGRFFLDMVEAKEVDPLFTSREALLVFFEKKPFIQLQVRCDHPPRWLDSFALLTGLETSRETLESGLTLLTVNHPAGRDHATLTGQKWFDAGGCSCG</sequence>
<gene>
    <name evidence="1" type="ORF">KL86DES1_20018</name>
</gene>
<evidence type="ECO:0008006" key="2">
    <source>
        <dbReference type="Google" id="ProtNLM"/>
    </source>
</evidence>
<dbReference type="InterPro" id="IPR014287">
    <property type="entry name" value="Nase_Fe-Fe_AnfO"/>
</dbReference>
<name>A0A212L2C2_9BACT</name>
<accession>A0A212L2C2</accession>
<dbReference type="AlphaFoldDB" id="A0A212L2C2"/>
<organism evidence="1">
    <name type="scientific">uncultured Desulfovibrio sp</name>
    <dbReference type="NCBI Taxonomy" id="167968"/>
    <lineage>
        <taxon>Bacteria</taxon>
        <taxon>Pseudomonadati</taxon>
        <taxon>Thermodesulfobacteriota</taxon>
        <taxon>Desulfovibrionia</taxon>
        <taxon>Desulfovibrionales</taxon>
        <taxon>Desulfovibrionaceae</taxon>
        <taxon>Desulfovibrio</taxon>
        <taxon>environmental samples</taxon>
    </lineage>
</organism>
<dbReference type="EMBL" id="FMJC01000002">
    <property type="protein sequence ID" value="SCM71509.1"/>
    <property type="molecule type" value="Genomic_DNA"/>
</dbReference>
<reference evidence="1" key="1">
    <citation type="submission" date="2016-08" db="EMBL/GenBank/DDBJ databases">
        <authorList>
            <person name="Seilhamer J.J."/>
        </authorList>
    </citation>
    <scope>NUCLEOTIDE SEQUENCE</scope>
    <source>
        <strain evidence="1">86-1</strain>
    </source>
</reference>
<proteinExistence type="predicted"/>